<comment type="pathway">
    <text evidence="1">Metabolic intermediate biosynthesis; chorismate biosynthesis; chorismate from D-erythrose 4-phosphate and phosphoenolpyruvate: step 4/7.</text>
</comment>
<sequence length="664" mass="72334">MLAAVGSSARPPASPIRALSPIVCADLWKGSSAMLGVENKNYDYLDEPCNISGIEFVEFTASSASDFANLQKDFESLGFTHIGQHRSKDVLLFRQGGINLIINREPSSFAHSFGTVHGTSVCALAYRASEAPRLHDYAVRQGAQDYKGVNGPGELSIPAIRTISGRLIYLIDERDARKSIYDVDFLPTSEGSCSDDLRTIDHISQSVRQGETKKWVRFYSRCFGFRVIEHNSIVDPKGYVLSTVVADPERKIQICMNEPVDDGTDCERFLRDNFGEGVQHLAFATDDIFAYLDGAGQRGLDILPIQFSYYDSLIAEGYNPDLVAKLSRYKVMIDTEGGGQFLHAYVQPKNDRVFFEIVERKHHRGFGRHDVTARLMAQKGVVTLPTTPFIPPILPDVSEASADGSTTLMGVVGDPTSHLRMPEIVGHWLALNGLNTACVPFHVGPDALRLFVEGARTIENLVGFVVALPHKVAIVPLLDEISERAKAIGAVNVVRREPGGHLIGDIVDGPGFVKGLLGLGGRVKGAVVWLVGAGSAGRAIAYALAEAGVKSLYIDDLELERSERLAKDLKAAFSGLLVYTGKPADPQTVDVAVNATPSGTEPDDALPFDPSELRKGAWVADTLLLPEVTQLLSEAERHGCRLFPGRKMVESQVGDYARYLGWKD</sequence>
<evidence type="ECO:0000256" key="2">
    <source>
        <dbReference type="ARBA" id="ARBA00022723"/>
    </source>
</evidence>
<feature type="domain" description="VOC" evidence="5">
    <location>
        <begin position="53"/>
        <end position="173"/>
    </location>
</feature>
<keyword evidence="7" id="KW-1185">Reference proteome</keyword>
<reference evidence="7" key="1">
    <citation type="submission" date="2017-12" db="EMBL/GenBank/DDBJ databases">
        <title>Draft genome sequence of Telmatospirillum siberiense 26-4b1T, an acidotolerant peatland alphaproteobacterium potentially involved in sulfur cycling.</title>
        <authorList>
            <person name="Hausmann B."/>
            <person name="Pjevac P."/>
            <person name="Schreck K."/>
            <person name="Herbold C.W."/>
            <person name="Daims H."/>
            <person name="Wagner M."/>
            <person name="Pester M."/>
            <person name="Loy A."/>
        </authorList>
    </citation>
    <scope>NUCLEOTIDE SEQUENCE [LARGE SCALE GENOMIC DNA]</scope>
    <source>
        <strain evidence="7">26-4b1</strain>
    </source>
</reference>
<dbReference type="Gene3D" id="3.40.50.720">
    <property type="entry name" value="NAD(P)-binding Rossmann-like Domain"/>
    <property type="match status" value="1"/>
</dbReference>
<dbReference type="InterPro" id="IPR022893">
    <property type="entry name" value="Shikimate_DH_fam"/>
</dbReference>
<gene>
    <name evidence="6" type="ORF">CWS72_00945</name>
</gene>
<dbReference type="Proteomes" id="UP000233293">
    <property type="component" value="Unassembled WGS sequence"/>
</dbReference>
<evidence type="ECO:0000256" key="4">
    <source>
        <dbReference type="ARBA" id="ARBA00023141"/>
    </source>
</evidence>
<dbReference type="Gene3D" id="3.10.180.10">
    <property type="entry name" value="2,3-Dihydroxybiphenyl 1,2-Dioxygenase, domain 1"/>
    <property type="match status" value="2"/>
</dbReference>
<dbReference type="PROSITE" id="PS51819">
    <property type="entry name" value="VOC"/>
    <property type="match status" value="2"/>
</dbReference>
<comment type="caution">
    <text evidence="6">The sequence shown here is derived from an EMBL/GenBank/DDBJ whole genome shotgun (WGS) entry which is preliminary data.</text>
</comment>
<feature type="domain" description="VOC" evidence="5">
    <location>
        <begin position="199"/>
        <end position="328"/>
    </location>
</feature>
<dbReference type="GO" id="GO:0046872">
    <property type="term" value="F:metal ion binding"/>
    <property type="evidence" value="ECO:0007669"/>
    <property type="project" value="UniProtKB-KW"/>
</dbReference>
<dbReference type="SUPFAM" id="SSF51735">
    <property type="entry name" value="NAD(P)-binding Rossmann-fold domains"/>
    <property type="match status" value="1"/>
</dbReference>
<dbReference type="InterPro" id="IPR037523">
    <property type="entry name" value="VOC_core"/>
</dbReference>
<dbReference type="Pfam" id="PF14696">
    <property type="entry name" value="Glyoxalase_5"/>
    <property type="match status" value="1"/>
</dbReference>
<dbReference type="InterPro" id="IPR041736">
    <property type="entry name" value="4OHPhenylPyrv_dOase_N"/>
</dbReference>
<dbReference type="CDD" id="cd01065">
    <property type="entry name" value="NAD_bind_Shikimate_DH"/>
    <property type="match status" value="1"/>
</dbReference>
<dbReference type="GO" id="GO:0005829">
    <property type="term" value="C:cytosol"/>
    <property type="evidence" value="ECO:0007669"/>
    <property type="project" value="TreeGrafter"/>
</dbReference>
<dbReference type="SUPFAM" id="SSF53223">
    <property type="entry name" value="Aminoacid dehydrogenase-like, N-terminal domain"/>
    <property type="match status" value="1"/>
</dbReference>
<dbReference type="GO" id="GO:0009423">
    <property type="term" value="P:chorismate biosynthetic process"/>
    <property type="evidence" value="ECO:0007669"/>
    <property type="project" value="TreeGrafter"/>
</dbReference>
<keyword evidence="3" id="KW-0560">Oxidoreductase</keyword>
<evidence type="ECO:0000313" key="7">
    <source>
        <dbReference type="Proteomes" id="UP000233293"/>
    </source>
</evidence>
<dbReference type="Pfam" id="PF00903">
    <property type="entry name" value="Glyoxalase"/>
    <property type="match status" value="1"/>
</dbReference>
<evidence type="ECO:0000256" key="3">
    <source>
        <dbReference type="ARBA" id="ARBA00023002"/>
    </source>
</evidence>
<name>A0A2N3Q1B1_9PROT</name>
<dbReference type="InterPro" id="IPR029068">
    <property type="entry name" value="Glyas_Bleomycin-R_OHBP_Dase"/>
</dbReference>
<dbReference type="GO" id="GO:0050661">
    <property type="term" value="F:NADP binding"/>
    <property type="evidence" value="ECO:0007669"/>
    <property type="project" value="TreeGrafter"/>
</dbReference>
<organism evidence="6 7">
    <name type="scientific">Telmatospirillum siberiense</name>
    <dbReference type="NCBI Taxonomy" id="382514"/>
    <lineage>
        <taxon>Bacteria</taxon>
        <taxon>Pseudomonadati</taxon>
        <taxon>Pseudomonadota</taxon>
        <taxon>Alphaproteobacteria</taxon>
        <taxon>Rhodospirillales</taxon>
        <taxon>Rhodospirillaceae</taxon>
        <taxon>Telmatospirillum</taxon>
    </lineage>
</organism>
<dbReference type="CDD" id="cd08342">
    <property type="entry name" value="HPPD_N_like"/>
    <property type="match status" value="1"/>
</dbReference>
<dbReference type="AlphaFoldDB" id="A0A2N3Q1B1"/>
<dbReference type="GO" id="GO:0019632">
    <property type="term" value="P:shikimate metabolic process"/>
    <property type="evidence" value="ECO:0007669"/>
    <property type="project" value="TreeGrafter"/>
</dbReference>
<dbReference type="SUPFAM" id="SSF54593">
    <property type="entry name" value="Glyoxalase/Bleomycin resistance protein/Dihydroxybiphenyl dioxygenase"/>
    <property type="match status" value="1"/>
</dbReference>
<dbReference type="Gene3D" id="3.40.50.10860">
    <property type="entry name" value="Leucine Dehydrogenase, chain A, domain 1"/>
    <property type="match status" value="1"/>
</dbReference>
<keyword evidence="4" id="KW-0057">Aromatic amino acid biosynthesis</keyword>
<proteinExistence type="predicted"/>
<dbReference type="InterPro" id="IPR036291">
    <property type="entry name" value="NAD(P)-bd_dom_sf"/>
</dbReference>
<dbReference type="InterPro" id="IPR046346">
    <property type="entry name" value="Aminoacid_DH-like_N_sf"/>
</dbReference>
<keyword evidence="2" id="KW-0479">Metal-binding</keyword>
<keyword evidence="4" id="KW-0028">Amino-acid biosynthesis</keyword>
<dbReference type="EMBL" id="PIUM01000001">
    <property type="protein sequence ID" value="PKU26446.1"/>
    <property type="molecule type" value="Genomic_DNA"/>
</dbReference>
<protein>
    <recommendedName>
        <fullName evidence="5">VOC domain-containing protein</fullName>
    </recommendedName>
</protein>
<dbReference type="Pfam" id="PF08501">
    <property type="entry name" value="Shikimate_dh_N"/>
    <property type="match status" value="1"/>
</dbReference>
<evidence type="ECO:0000256" key="1">
    <source>
        <dbReference type="ARBA" id="ARBA00004871"/>
    </source>
</evidence>
<dbReference type="GO" id="GO:0004764">
    <property type="term" value="F:shikimate 3-dehydrogenase (NADP+) activity"/>
    <property type="evidence" value="ECO:0007669"/>
    <property type="project" value="InterPro"/>
</dbReference>
<evidence type="ECO:0000259" key="5">
    <source>
        <dbReference type="PROSITE" id="PS51819"/>
    </source>
</evidence>
<dbReference type="InterPro" id="IPR004360">
    <property type="entry name" value="Glyas_Fos-R_dOase_dom"/>
</dbReference>
<evidence type="ECO:0000313" key="6">
    <source>
        <dbReference type="EMBL" id="PKU26446.1"/>
    </source>
</evidence>
<accession>A0A2N3Q1B1</accession>
<dbReference type="GO" id="GO:0009073">
    <property type="term" value="P:aromatic amino acid family biosynthetic process"/>
    <property type="evidence" value="ECO:0007669"/>
    <property type="project" value="UniProtKB-KW"/>
</dbReference>
<dbReference type="InterPro" id="IPR013708">
    <property type="entry name" value="Shikimate_DH-bd_N"/>
</dbReference>
<dbReference type="PANTHER" id="PTHR21089">
    <property type="entry name" value="SHIKIMATE DEHYDROGENASE"/>
    <property type="match status" value="1"/>
</dbReference>
<dbReference type="PANTHER" id="PTHR21089:SF1">
    <property type="entry name" value="BIFUNCTIONAL 3-DEHYDROQUINATE DEHYDRATASE_SHIKIMATE DEHYDROGENASE, CHLOROPLASTIC"/>
    <property type="match status" value="1"/>
</dbReference>